<dbReference type="PANTHER" id="PTHR41339:SF1">
    <property type="entry name" value="SECRETED PROTEIN"/>
    <property type="match status" value="1"/>
</dbReference>
<dbReference type="RefSeq" id="WP_147298916.1">
    <property type="nucleotide sequence ID" value="NZ_JBLXAG010000001.1"/>
</dbReference>
<dbReference type="SUPFAM" id="SSF51126">
    <property type="entry name" value="Pectin lyase-like"/>
    <property type="match status" value="1"/>
</dbReference>
<dbReference type="Proteomes" id="UP000198963">
    <property type="component" value="Chromosome I"/>
</dbReference>
<sequence>MKTIKNLFFLLTFSLIAFNCSSDDDNSGSDDDVSPTISFSDDADAWSSAVAQGAQTTGADLNVFGWTYTASQMAAAIDGLSYDNPTWTVDSPQADETHSGFITADETWTNDRFHILDGKVYVQEGVTLTIEPGTIIKGAESTGSNASALIVAQGGMINANGTASAPIIFTAESDNIALGTNAGTNLSIDDRALWGGVLVLGKAQGSFSGDAESIQIEGLPATEPGSYGGTNDADDSGVLNYISIRHGGAVIGSDNEINGLTLGGVGSGTTISNIEVVANLDDGIEWFAGAVNVSNPIVWGCADDLLDIDEAFSGTISNALTISTNVTDHAMEIDGPAGSFQAGFTIDGLTMIGDTSATIDGVSGNREYSDLRDGALATINNVYAYGFRAGSDVELDDATSAANYAADNISFSNWQVVYPSGDDNSVMWNDTTVE</sequence>
<evidence type="ECO:0000256" key="1">
    <source>
        <dbReference type="SAM" id="SignalP"/>
    </source>
</evidence>
<accession>A0A1H1T8Y3</accession>
<name>A0A1H1T8Y3_9FLAO</name>
<proteinExistence type="predicted"/>
<protein>
    <submittedName>
        <fullName evidence="2">Uncharacterized protein</fullName>
    </submittedName>
</protein>
<reference evidence="2 3" key="1">
    <citation type="submission" date="2016-10" db="EMBL/GenBank/DDBJ databases">
        <authorList>
            <person name="Varghese N."/>
            <person name="Submissions S."/>
        </authorList>
    </citation>
    <scope>NUCLEOTIDE SEQUENCE [LARGE SCALE GENOMIC DNA]</scope>
    <source>
        <strain evidence="2 3">RHA_55</strain>
    </source>
</reference>
<dbReference type="EMBL" id="LT629774">
    <property type="protein sequence ID" value="SDS56059.1"/>
    <property type="molecule type" value="Genomic_DNA"/>
</dbReference>
<dbReference type="AlphaFoldDB" id="A0A1H1T8Y3"/>
<keyword evidence="1" id="KW-0732">Signal</keyword>
<keyword evidence="3" id="KW-1185">Reference proteome</keyword>
<dbReference type="PANTHER" id="PTHR41339">
    <property type="entry name" value="LIPL48"/>
    <property type="match status" value="1"/>
</dbReference>
<gene>
    <name evidence="2" type="ORF">SAMN04489797_1873</name>
</gene>
<evidence type="ECO:0000313" key="3">
    <source>
        <dbReference type="Proteomes" id="UP000198963"/>
    </source>
</evidence>
<feature type="chain" id="PRO_5009260870" evidence="1">
    <location>
        <begin position="23"/>
        <end position="434"/>
    </location>
</feature>
<organism evidence="2 3">
    <name type="scientific">Winogradskyella sediminis</name>
    <dbReference type="NCBI Taxonomy" id="1382466"/>
    <lineage>
        <taxon>Bacteria</taxon>
        <taxon>Pseudomonadati</taxon>
        <taxon>Bacteroidota</taxon>
        <taxon>Flavobacteriia</taxon>
        <taxon>Flavobacteriales</taxon>
        <taxon>Flavobacteriaceae</taxon>
        <taxon>Winogradskyella</taxon>
    </lineage>
</organism>
<evidence type="ECO:0000313" key="2">
    <source>
        <dbReference type="EMBL" id="SDS56059.1"/>
    </source>
</evidence>
<dbReference type="InterPro" id="IPR011050">
    <property type="entry name" value="Pectin_lyase_fold/virulence"/>
</dbReference>
<dbReference type="STRING" id="1249933.SAMN04489797_1873"/>
<feature type="signal peptide" evidence="1">
    <location>
        <begin position="1"/>
        <end position="22"/>
    </location>
</feature>